<evidence type="ECO:0000313" key="5">
    <source>
        <dbReference type="Proteomes" id="UP000313849"/>
    </source>
</evidence>
<dbReference type="PROSITE" id="PS52050">
    <property type="entry name" value="WYL"/>
    <property type="match status" value="1"/>
</dbReference>
<dbReference type="InterPro" id="IPR057727">
    <property type="entry name" value="WCX_dom"/>
</dbReference>
<dbReference type="PIRSF" id="PIRSF016838">
    <property type="entry name" value="PafC"/>
    <property type="match status" value="1"/>
</dbReference>
<evidence type="ECO:0000259" key="1">
    <source>
        <dbReference type="Pfam" id="PF13280"/>
    </source>
</evidence>
<dbReference type="InterPro" id="IPR028349">
    <property type="entry name" value="PafC-like"/>
</dbReference>
<dbReference type="InterPro" id="IPR026881">
    <property type="entry name" value="WYL_dom"/>
</dbReference>
<dbReference type="Pfam" id="PF25583">
    <property type="entry name" value="WCX"/>
    <property type="match status" value="1"/>
</dbReference>
<feature type="domain" description="WCX" evidence="3">
    <location>
        <begin position="242"/>
        <end position="315"/>
    </location>
</feature>
<feature type="domain" description="PafC HTH" evidence="2">
    <location>
        <begin position="7"/>
        <end position="122"/>
    </location>
</feature>
<dbReference type="EMBL" id="VENP01000064">
    <property type="protein sequence ID" value="TNU73113.1"/>
    <property type="molecule type" value="Genomic_DNA"/>
</dbReference>
<dbReference type="Pfam" id="PF19187">
    <property type="entry name" value="HTH_PafC"/>
    <property type="match status" value="1"/>
</dbReference>
<dbReference type="Proteomes" id="UP000313849">
    <property type="component" value="Unassembled WGS sequence"/>
</dbReference>
<protein>
    <submittedName>
        <fullName evidence="4">YafY family transcriptional regulator</fullName>
    </submittedName>
</protein>
<dbReference type="RefSeq" id="WP_139987527.1">
    <property type="nucleotide sequence ID" value="NZ_DAMDJA010000265.1"/>
</dbReference>
<proteinExistence type="predicted"/>
<name>A0A5C5B800_9MICO</name>
<dbReference type="AlphaFoldDB" id="A0A5C5B800"/>
<dbReference type="SUPFAM" id="SSF46785">
    <property type="entry name" value="Winged helix' DNA-binding domain"/>
    <property type="match status" value="1"/>
</dbReference>
<dbReference type="InterPro" id="IPR043839">
    <property type="entry name" value="PafC_HTH"/>
</dbReference>
<dbReference type="PANTHER" id="PTHR34580">
    <property type="match status" value="1"/>
</dbReference>
<dbReference type="OrthoDB" id="3268930at2"/>
<evidence type="ECO:0000259" key="3">
    <source>
        <dbReference type="Pfam" id="PF25583"/>
    </source>
</evidence>
<dbReference type="InterPro" id="IPR051534">
    <property type="entry name" value="CBASS_pafABC_assoc_protein"/>
</dbReference>
<accession>A0A5C5B800</accession>
<sequence>MAETTIERVNRLLAMVSYLAERDAVGVAEVARHFGVTEAQVLRDVETLWMSGTPGYQADDLIDFNGDAFDANTIVLTNARGMDRPLRLQPSEAVALIVALRALASLPGVEQTVVRSALEKLTMAAGEAVVAADAVSVAPGDTTVAEHVSGVLAVVRQALRDGARLHLTYAGASDQTTERDVDPLEISSDGEHWYVRAWCLRADDVRHFRLDRVVAVQPTGVPVAPDRPGTRTADSVRPSARPHSVRLELTPRSRWVAERFGGEVVAEGDGRITVMLAVADPAWLDRLVLDLGPDVLALDPPEHAARVAARARAALALYGARPDGGGS</sequence>
<evidence type="ECO:0000313" key="4">
    <source>
        <dbReference type="EMBL" id="TNU73113.1"/>
    </source>
</evidence>
<dbReference type="Pfam" id="PF13280">
    <property type="entry name" value="WYL"/>
    <property type="match status" value="1"/>
</dbReference>
<feature type="domain" description="WYL" evidence="1">
    <location>
        <begin position="151"/>
        <end position="217"/>
    </location>
</feature>
<gene>
    <name evidence="4" type="ORF">FH969_13100</name>
</gene>
<keyword evidence="5" id="KW-1185">Reference proteome</keyword>
<dbReference type="InterPro" id="IPR036390">
    <property type="entry name" value="WH_DNA-bd_sf"/>
</dbReference>
<dbReference type="PANTHER" id="PTHR34580:SF1">
    <property type="entry name" value="PROTEIN PAFC"/>
    <property type="match status" value="1"/>
</dbReference>
<reference evidence="4 5" key="1">
    <citation type="submission" date="2019-06" db="EMBL/GenBank/DDBJ databases">
        <title>Draft genome sequence of Miniimonas arenae KCTC 19750T isolated from sea sand.</title>
        <authorList>
            <person name="Park S.-J."/>
        </authorList>
    </citation>
    <scope>NUCLEOTIDE SEQUENCE [LARGE SCALE GENOMIC DNA]</scope>
    <source>
        <strain evidence="4 5">KCTC 19750</strain>
    </source>
</reference>
<evidence type="ECO:0000259" key="2">
    <source>
        <dbReference type="Pfam" id="PF19187"/>
    </source>
</evidence>
<organism evidence="4 5">
    <name type="scientific">Miniimonas arenae</name>
    <dbReference type="NCBI Taxonomy" id="676201"/>
    <lineage>
        <taxon>Bacteria</taxon>
        <taxon>Bacillati</taxon>
        <taxon>Actinomycetota</taxon>
        <taxon>Actinomycetes</taxon>
        <taxon>Micrococcales</taxon>
        <taxon>Beutenbergiaceae</taxon>
        <taxon>Miniimonas</taxon>
    </lineage>
</organism>
<comment type="caution">
    <text evidence="4">The sequence shown here is derived from an EMBL/GenBank/DDBJ whole genome shotgun (WGS) entry which is preliminary data.</text>
</comment>